<sequence length="156" mass="18000">MHCLHYPLSLPPLHLPSQLAFTFLPSKLNTFSLKHSACRNNRYSSQHGTVHKTSMRPEGLKHRCHPFAPVQQLHPQFTNYTHCRHHASSLDFYPLQFPPPPYHTPTHRQTRKLNITQLYTYQGYTQLGTAYTCPGTTPVGYCIQPTTRLPYVISLF</sequence>
<protein>
    <submittedName>
        <fullName evidence="1">Uncharacterized protein</fullName>
    </submittedName>
</protein>
<reference evidence="1" key="1">
    <citation type="submission" date="2022-03" db="EMBL/GenBank/DDBJ databases">
        <authorList>
            <person name="Alioto T."/>
            <person name="Alioto T."/>
            <person name="Gomez Garrido J."/>
        </authorList>
    </citation>
    <scope>NUCLEOTIDE SEQUENCE</scope>
</reference>
<dbReference type="AlphaFoldDB" id="A0AAD1S2R2"/>
<organism evidence="1 2">
    <name type="scientific">Pelobates cultripes</name>
    <name type="common">Western spadefoot toad</name>
    <dbReference type="NCBI Taxonomy" id="61616"/>
    <lineage>
        <taxon>Eukaryota</taxon>
        <taxon>Metazoa</taxon>
        <taxon>Chordata</taxon>
        <taxon>Craniata</taxon>
        <taxon>Vertebrata</taxon>
        <taxon>Euteleostomi</taxon>
        <taxon>Amphibia</taxon>
        <taxon>Batrachia</taxon>
        <taxon>Anura</taxon>
        <taxon>Pelobatoidea</taxon>
        <taxon>Pelobatidae</taxon>
        <taxon>Pelobates</taxon>
    </lineage>
</organism>
<dbReference type="EMBL" id="OW240915">
    <property type="protein sequence ID" value="CAH2284997.1"/>
    <property type="molecule type" value="Genomic_DNA"/>
</dbReference>
<keyword evidence="2" id="KW-1185">Reference proteome</keyword>
<accession>A0AAD1S2R2</accession>
<name>A0AAD1S2R2_PELCU</name>
<evidence type="ECO:0000313" key="1">
    <source>
        <dbReference type="EMBL" id="CAH2284997.1"/>
    </source>
</evidence>
<evidence type="ECO:0000313" key="2">
    <source>
        <dbReference type="Proteomes" id="UP001295444"/>
    </source>
</evidence>
<dbReference type="Proteomes" id="UP001295444">
    <property type="component" value="Chromosome 04"/>
</dbReference>
<proteinExistence type="predicted"/>
<gene>
    <name evidence="1" type="ORF">PECUL_23A033612</name>
</gene>